<gene>
    <name evidence="2" type="ORF">ACFOSU_13680</name>
</gene>
<dbReference type="Pfam" id="PF14467">
    <property type="entry name" value="DUF4426"/>
    <property type="match status" value="1"/>
</dbReference>
<dbReference type="Gene3D" id="2.60.40.3340">
    <property type="entry name" value="Domain of unknown function DUF4426"/>
    <property type="match status" value="1"/>
</dbReference>
<name>A0ABV7ETS4_9GAMM</name>
<dbReference type="RefSeq" id="WP_380690487.1">
    <property type="nucleotide sequence ID" value="NZ_JBHRSS010000006.1"/>
</dbReference>
<evidence type="ECO:0000259" key="1">
    <source>
        <dbReference type="Pfam" id="PF14467"/>
    </source>
</evidence>
<organism evidence="2 3">
    <name type="scientific">Salinisphaera aquimarina</name>
    <dbReference type="NCBI Taxonomy" id="2094031"/>
    <lineage>
        <taxon>Bacteria</taxon>
        <taxon>Pseudomonadati</taxon>
        <taxon>Pseudomonadota</taxon>
        <taxon>Gammaproteobacteria</taxon>
        <taxon>Salinisphaerales</taxon>
        <taxon>Salinisphaeraceae</taxon>
        <taxon>Salinisphaera</taxon>
    </lineage>
</organism>
<accession>A0ABV7ETS4</accession>
<keyword evidence="3" id="KW-1185">Reference proteome</keyword>
<proteinExistence type="predicted"/>
<dbReference type="Proteomes" id="UP001595462">
    <property type="component" value="Unassembled WGS sequence"/>
</dbReference>
<evidence type="ECO:0000313" key="2">
    <source>
        <dbReference type="EMBL" id="MFC3104926.1"/>
    </source>
</evidence>
<dbReference type="InterPro" id="IPR025218">
    <property type="entry name" value="DUF4426"/>
</dbReference>
<comment type="caution">
    <text evidence="2">The sequence shown here is derived from an EMBL/GenBank/DDBJ whole genome shotgun (WGS) entry which is preliminary data.</text>
</comment>
<evidence type="ECO:0000313" key="3">
    <source>
        <dbReference type="Proteomes" id="UP001595462"/>
    </source>
</evidence>
<feature type="domain" description="DUF4426" evidence="1">
    <location>
        <begin position="3"/>
        <end position="121"/>
    </location>
</feature>
<reference evidence="3" key="1">
    <citation type="journal article" date="2019" name="Int. J. Syst. Evol. Microbiol.">
        <title>The Global Catalogue of Microorganisms (GCM) 10K type strain sequencing project: providing services to taxonomists for standard genome sequencing and annotation.</title>
        <authorList>
            <consortium name="The Broad Institute Genomics Platform"/>
            <consortium name="The Broad Institute Genome Sequencing Center for Infectious Disease"/>
            <person name="Wu L."/>
            <person name="Ma J."/>
        </authorList>
    </citation>
    <scope>NUCLEOTIDE SEQUENCE [LARGE SCALE GENOMIC DNA]</scope>
    <source>
        <strain evidence="3">KCTC 52640</strain>
    </source>
</reference>
<sequence length="122" mass="12974">MKSGAYEVQYSALNSTNIPASVAKDNGIERSGDTAVVMVTLQKPTRDAPLQAVPANVTGAARTLMGDKSPLTFRRVNSVGSVYSLATVKIADDQTLTFDLEVKAADGSATIPVTFNQTFYTR</sequence>
<dbReference type="EMBL" id="JBHRSS010000006">
    <property type="protein sequence ID" value="MFC3104926.1"/>
    <property type="molecule type" value="Genomic_DNA"/>
</dbReference>
<protein>
    <submittedName>
        <fullName evidence="2">DUF4426 domain-containing protein</fullName>
    </submittedName>
</protein>